<accession>A0A2P6NZZ1</accession>
<dbReference type="InterPro" id="IPR007527">
    <property type="entry name" value="Znf_SWIM"/>
</dbReference>
<dbReference type="PROSITE" id="PS00028">
    <property type="entry name" value="ZINC_FINGER_C2H2_1"/>
    <property type="match status" value="1"/>
</dbReference>
<keyword evidence="1" id="KW-0863">Zinc-finger</keyword>
<gene>
    <name evidence="6" type="ORF">PROFUN_00790</name>
</gene>
<protein>
    <submittedName>
        <fullName evidence="6">Uncharacterized protein</fullName>
    </submittedName>
</protein>
<dbReference type="SUPFAM" id="SSF57850">
    <property type="entry name" value="RING/U-box"/>
    <property type="match status" value="1"/>
</dbReference>
<evidence type="ECO:0000259" key="3">
    <source>
        <dbReference type="PROSITE" id="PS50089"/>
    </source>
</evidence>
<dbReference type="GO" id="GO:0061630">
    <property type="term" value="F:ubiquitin protein ligase activity"/>
    <property type="evidence" value="ECO:0007669"/>
    <property type="project" value="InterPro"/>
</dbReference>
<evidence type="ECO:0000256" key="2">
    <source>
        <dbReference type="SAM" id="MobiDB-lite"/>
    </source>
</evidence>
<keyword evidence="1" id="KW-0862">Zinc</keyword>
<dbReference type="InterPro" id="IPR013087">
    <property type="entry name" value="Znf_C2H2_type"/>
</dbReference>
<dbReference type="Proteomes" id="UP000241769">
    <property type="component" value="Unassembled WGS sequence"/>
</dbReference>
<dbReference type="InterPro" id="IPR001841">
    <property type="entry name" value="Znf_RING"/>
</dbReference>
<dbReference type="PROSITE" id="PS50966">
    <property type="entry name" value="ZF_SWIM"/>
    <property type="match status" value="1"/>
</dbReference>
<evidence type="ECO:0000259" key="5">
    <source>
        <dbReference type="PROSITE" id="PS50966"/>
    </source>
</evidence>
<dbReference type="Gene3D" id="3.30.160.60">
    <property type="entry name" value="Classic Zinc Finger"/>
    <property type="match status" value="1"/>
</dbReference>
<dbReference type="Gene3D" id="3.30.40.10">
    <property type="entry name" value="Zinc/RING finger domain, C3HC4 (zinc finger)"/>
    <property type="match status" value="1"/>
</dbReference>
<dbReference type="AlphaFoldDB" id="A0A2P6NZZ1"/>
<feature type="domain" description="RING-type" evidence="3">
    <location>
        <begin position="222"/>
        <end position="269"/>
    </location>
</feature>
<dbReference type="PROSITE" id="PS50089">
    <property type="entry name" value="ZF_RING_2"/>
    <property type="match status" value="1"/>
</dbReference>
<feature type="domain" description="C2H2-type" evidence="4">
    <location>
        <begin position="5"/>
        <end position="33"/>
    </location>
</feature>
<dbReference type="InterPro" id="IPR013083">
    <property type="entry name" value="Znf_RING/FYVE/PHD"/>
</dbReference>
<evidence type="ECO:0000313" key="6">
    <source>
        <dbReference type="EMBL" id="PRP89526.1"/>
    </source>
</evidence>
<sequence>MADRPVCSECGKSYVNKGGLKSHIKRMHPGFENEVVDLTDDTISNSTTTKTEEAPSQPSRPKADPTEKRRGRTRNFTNAISDRLHRAKSQRMYLISRSTIGPRESSFSILGSVGNIYIVTINKTPNCTCPDFAKGNLCKHIIFVYLRVLRVSENDRVICQSHLLDAELDHIFDHAPKDPSATFVASSAVRKKYKQIQGGEHQEEEEEEETGVKRQPINRDDCPICYELMKEGKEEIVWCSVSCGNNIHKTCFDTWQKSKQGKADCVWCRAQWPKERKRKKSGEDRMNLESSGDSYVNLAELQPGMSTERDTSTYNQYGWNRYKHYDDDDDDDDGHHSVIDEIAEIRNPDFGIDPTVSKLPCDTLPLLPTNWRCIHAPVKGWTPK</sequence>
<keyword evidence="1" id="KW-0479">Metal-binding</keyword>
<dbReference type="Pfam" id="PF04434">
    <property type="entry name" value="SWIM"/>
    <property type="match status" value="1"/>
</dbReference>
<dbReference type="STRING" id="1890364.A0A2P6NZZ1"/>
<feature type="region of interest" description="Disordered" evidence="2">
    <location>
        <begin position="36"/>
        <end position="73"/>
    </location>
</feature>
<dbReference type="OrthoDB" id="2122982at2759"/>
<dbReference type="EMBL" id="MDYQ01000002">
    <property type="protein sequence ID" value="PRP89526.1"/>
    <property type="molecule type" value="Genomic_DNA"/>
</dbReference>
<proteinExistence type="predicted"/>
<dbReference type="PANTHER" id="PTHR21540:SF0">
    <property type="entry name" value="PHD FAMILY PROTEIN"/>
    <property type="match status" value="1"/>
</dbReference>
<evidence type="ECO:0000259" key="4">
    <source>
        <dbReference type="PROSITE" id="PS50157"/>
    </source>
</evidence>
<keyword evidence="7" id="KW-1185">Reference proteome</keyword>
<feature type="region of interest" description="Disordered" evidence="2">
    <location>
        <begin position="195"/>
        <end position="214"/>
    </location>
</feature>
<name>A0A2P6NZZ1_9EUKA</name>
<organism evidence="6 7">
    <name type="scientific">Planoprotostelium fungivorum</name>
    <dbReference type="NCBI Taxonomy" id="1890364"/>
    <lineage>
        <taxon>Eukaryota</taxon>
        <taxon>Amoebozoa</taxon>
        <taxon>Evosea</taxon>
        <taxon>Variosea</taxon>
        <taxon>Cavosteliida</taxon>
        <taxon>Cavosteliaceae</taxon>
        <taxon>Planoprotostelium</taxon>
    </lineage>
</organism>
<dbReference type="GO" id="GO:0008270">
    <property type="term" value="F:zinc ion binding"/>
    <property type="evidence" value="ECO:0007669"/>
    <property type="project" value="UniProtKB-KW"/>
</dbReference>
<comment type="caution">
    <text evidence="6">The sequence shown here is derived from an EMBL/GenBank/DDBJ whole genome shotgun (WGS) entry which is preliminary data.</text>
</comment>
<dbReference type="InterPro" id="IPR039903">
    <property type="entry name" value="Zswim2"/>
</dbReference>
<evidence type="ECO:0000313" key="7">
    <source>
        <dbReference type="Proteomes" id="UP000241769"/>
    </source>
</evidence>
<feature type="compositionally biased region" description="Polar residues" evidence="2">
    <location>
        <begin position="41"/>
        <end position="59"/>
    </location>
</feature>
<evidence type="ECO:0000256" key="1">
    <source>
        <dbReference type="PROSITE-ProRule" id="PRU00042"/>
    </source>
</evidence>
<feature type="domain" description="SWIM-type" evidence="5">
    <location>
        <begin position="117"/>
        <end position="149"/>
    </location>
</feature>
<dbReference type="PROSITE" id="PS50157">
    <property type="entry name" value="ZINC_FINGER_C2H2_2"/>
    <property type="match status" value="1"/>
</dbReference>
<dbReference type="InParanoid" id="A0A2P6NZZ1"/>
<reference evidence="6 7" key="1">
    <citation type="journal article" date="2018" name="Genome Biol. Evol.">
        <title>Multiple Roots of Fruiting Body Formation in Amoebozoa.</title>
        <authorList>
            <person name="Hillmann F."/>
            <person name="Forbes G."/>
            <person name="Novohradska S."/>
            <person name="Ferling I."/>
            <person name="Riege K."/>
            <person name="Groth M."/>
            <person name="Westermann M."/>
            <person name="Marz M."/>
            <person name="Spaller T."/>
            <person name="Winckler T."/>
            <person name="Schaap P."/>
            <person name="Glockner G."/>
        </authorList>
    </citation>
    <scope>NUCLEOTIDE SEQUENCE [LARGE SCALE GENOMIC DNA]</scope>
    <source>
        <strain evidence="6 7">Jena</strain>
    </source>
</reference>
<dbReference type="PANTHER" id="PTHR21540">
    <property type="entry name" value="RING FINGER AND SWIM DOMAIN-CONTAINING PROTEIN 2"/>
    <property type="match status" value="1"/>
</dbReference>